<dbReference type="PROSITE" id="PS00571">
    <property type="entry name" value="AMIDASES"/>
    <property type="match status" value="1"/>
</dbReference>
<name>A0ABR7Z8K3_9PSED</name>
<feature type="domain" description="Amidase" evidence="1">
    <location>
        <begin position="25"/>
        <end position="433"/>
    </location>
</feature>
<protein>
    <submittedName>
        <fullName evidence="2">Amidase</fullName>
    </submittedName>
</protein>
<dbReference type="PANTHER" id="PTHR11895">
    <property type="entry name" value="TRANSAMIDASE"/>
    <property type="match status" value="1"/>
</dbReference>
<dbReference type="InterPro" id="IPR023631">
    <property type="entry name" value="Amidase_dom"/>
</dbReference>
<organism evidence="2 3">
    <name type="scientific">Pseudomonas typographi</name>
    <dbReference type="NCBI Taxonomy" id="2715964"/>
    <lineage>
        <taxon>Bacteria</taxon>
        <taxon>Pseudomonadati</taxon>
        <taxon>Pseudomonadota</taxon>
        <taxon>Gammaproteobacteria</taxon>
        <taxon>Pseudomonadales</taxon>
        <taxon>Pseudomonadaceae</taxon>
        <taxon>Pseudomonas</taxon>
    </lineage>
</organism>
<dbReference type="InterPro" id="IPR000120">
    <property type="entry name" value="Amidase"/>
</dbReference>
<dbReference type="Gene3D" id="3.90.1300.10">
    <property type="entry name" value="Amidase signature (AS) domain"/>
    <property type="match status" value="1"/>
</dbReference>
<sequence length="452" mass="47818">MTPEPQASLAQVSRAIRERRCSAVEYTQACLDRASRLQPQLGAFATLRGDAVLASAALADAAIARGEWRGPLHGIALGIKDVIDVAGLPTLAQSRQLRGYVPERNAWAVDRLLAAGAIVLGKLTTHEFAFGPPVVGECGPVARNPWNPRHFAGGSSSGAAVAVAAGMLPGALGSDTAGSLRSPAALCGVVGFKPSRARIPRHGAWPLADSLDALGPIARNVEDCALIYQALALPPGPPPPLALRWPKPPRIGVARSFFNQGSPLQAQGREAIEAALAVFAGLGCSVSDVPLAPLRDWNAAGMVILLSEAYAFHQHWLRTRPQDYGQALHDALLLGATLSAADYVRALEQRQRLTAQLDAAMHTVDVLIAPIQAGQAPRLEQLNEWGFLETPSFGIAFNLGDYPALSLCCGFGDLGLPLGMQLVGRRTGEQSLLQAGYAYEQACAWHLRHPSL</sequence>
<dbReference type="RefSeq" id="WP_190425620.1">
    <property type="nucleotide sequence ID" value="NZ_JAAOCA010000041.1"/>
</dbReference>
<dbReference type="SUPFAM" id="SSF75304">
    <property type="entry name" value="Amidase signature (AS) enzymes"/>
    <property type="match status" value="1"/>
</dbReference>
<evidence type="ECO:0000313" key="3">
    <source>
        <dbReference type="Proteomes" id="UP000805841"/>
    </source>
</evidence>
<keyword evidence="3" id="KW-1185">Reference proteome</keyword>
<dbReference type="PANTHER" id="PTHR11895:SF176">
    <property type="entry name" value="AMIDASE AMID-RELATED"/>
    <property type="match status" value="1"/>
</dbReference>
<reference evidence="2 3" key="1">
    <citation type="journal article" date="2020" name="Insects">
        <title>Bacteria Belonging to Pseudomonas typographi sp. nov. from the Bark Beetle Ips typographus Have Genomic Potential to Aid in the Host Ecology.</title>
        <authorList>
            <person name="Peral-Aranega E."/>
            <person name="Saati-Santamaria Z."/>
            <person name="Kolarik M."/>
            <person name="Rivas R."/>
            <person name="Garcia-Fraile P."/>
        </authorList>
    </citation>
    <scope>NUCLEOTIDE SEQUENCE [LARGE SCALE GENOMIC DNA]</scope>
    <source>
        <strain evidence="2 3">CA3A</strain>
    </source>
</reference>
<evidence type="ECO:0000313" key="2">
    <source>
        <dbReference type="EMBL" id="MBD1601755.1"/>
    </source>
</evidence>
<gene>
    <name evidence="2" type="ORF">HAQ05_24050</name>
</gene>
<evidence type="ECO:0000259" key="1">
    <source>
        <dbReference type="Pfam" id="PF01425"/>
    </source>
</evidence>
<comment type="caution">
    <text evidence="2">The sequence shown here is derived from an EMBL/GenBank/DDBJ whole genome shotgun (WGS) entry which is preliminary data.</text>
</comment>
<dbReference type="InterPro" id="IPR036928">
    <property type="entry name" value="AS_sf"/>
</dbReference>
<dbReference type="Proteomes" id="UP000805841">
    <property type="component" value="Unassembled WGS sequence"/>
</dbReference>
<dbReference type="InterPro" id="IPR020556">
    <property type="entry name" value="Amidase_CS"/>
</dbReference>
<dbReference type="Pfam" id="PF01425">
    <property type="entry name" value="Amidase"/>
    <property type="match status" value="1"/>
</dbReference>
<accession>A0ABR7Z8K3</accession>
<dbReference type="EMBL" id="JAAOCA010000041">
    <property type="protein sequence ID" value="MBD1601755.1"/>
    <property type="molecule type" value="Genomic_DNA"/>
</dbReference>
<proteinExistence type="predicted"/>